<feature type="region of interest" description="Disordered" evidence="2">
    <location>
        <begin position="114"/>
        <end position="155"/>
    </location>
</feature>
<feature type="compositionally biased region" description="Polar residues" evidence="2">
    <location>
        <begin position="15"/>
        <end position="24"/>
    </location>
</feature>
<evidence type="ECO:0000256" key="2">
    <source>
        <dbReference type="SAM" id="MobiDB-lite"/>
    </source>
</evidence>
<evidence type="ECO:0000313" key="3">
    <source>
        <dbReference type="EMBL" id="SDE47268.1"/>
    </source>
</evidence>
<dbReference type="EMBL" id="FNBA01000001">
    <property type="protein sequence ID" value="SDE47268.1"/>
    <property type="molecule type" value="Genomic_DNA"/>
</dbReference>
<dbReference type="PANTHER" id="PTHR35024:SF4">
    <property type="entry name" value="POLYMER-FORMING CYTOSKELETAL PROTEIN"/>
    <property type="match status" value="1"/>
</dbReference>
<evidence type="ECO:0000313" key="4">
    <source>
        <dbReference type="Proteomes" id="UP000199321"/>
    </source>
</evidence>
<dbReference type="RefSeq" id="WP_093140782.1">
    <property type="nucleotide sequence ID" value="NZ_BMWO01000001.1"/>
</dbReference>
<dbReference type="InterPro" id="IPR007607">
    <property type="entry name" value="BacA/B"/>
</dbReference>
<dbReference type="AlphaFoldDB" id="A0A1G7D6L1"/>
<comment type="similarity">
    <text evidence="1">Belongs to the bactofilin family.</text>
</comment>
<feature type="compositionally biased region" description="Low complexity" evidence="2">
    <location>
        <begin position="119"/>
        <end position="133"/>
    </location>
</feature>
<feature type="region of interest" description="Disordered" evidence="2">
    <location>
        <begin position="1"/>
        <end position="24"/>
    </location>
</feature>
<accession>A0A1G7D6L1</accession>
<sequence>MFSDKKVKQTVEPGTGQNRINEGTNINGDIHSKGFFRIDGHIEGNVTTPSKVVLGKSGVIKGTLTCENADIEGTFEGRLDVSGTLSLKSTAKIEGEVIVGKLAVEPGATFNASCAMKGSKSSDSKSNNTASPSNNDKNKSQNHFDRSNRNRKATI</sequence>
<dbReference type="Pfam" id="PF04519">
    <property type="entry name" value="Bactofilin"/>
    <property type="match status" value="1"/>
</dbReference>
<gene>
    <name evidence="3" type="ORF">SAMN05421855_101802</name>
</gene>
<dbReference type="STRING" id="227084.SAMN05421855_101802"/>
<dbReference type="PANTHER" id="PTHR35024">
    <property type="entry name" value="HYPOTHETICAL CYTOSOLIC PROTEIN"/>
    <property type="match status" value="1"/>
</dbReference>
<feature type="compositionally biased region" description="Basic and acidic residues" evidence="2">
    <location>
        <begin position="136"/>
        <end position="148"/>
    </location>
</feature>
<reference evidence="3 4" key="1">
    <citation type="submission" date="2016-10" db="EMBL/GenBank/DDBJ databases">
        <authorList>
            <person name="de Groot N.N."/>
        </authorList>
    </citation>
    <scope>NUCLEOTIDE SEQUENCE [LARGE SCALE GENOMIC DNA]</scope>
    <source>
        <strain evidence="3 4">DSM 16195</strain>
    </source>
</reference>
<evidence type="ECO:0000256" key="1">
    <source>
        <dbReference type="ARBA" id="ARBA00044755"/>
    </source>
</evidence>
<dbReference type="OrthoDB" id="5432602at2"/>
<proteinExistence type="inferred from homology"/>
<dbReference type="Proteomes" id="UP000199321">
    <property type="component" value="Unassembled WGS sequence"/>
</dbReference>
<organism evidence="3 4">
    <name type="scientific">Ulvibacter litoralis</name>
    <dbReference type="NCBI Taxonomy" id="227084"/>
    <lineage>
        <taxon>Bacteria</taxon>
        <taxon>Pseudomonadati</taxon>
        <taxon>Bacteroidota</taxon>
        <taxon>Flavobacteriia</taxon>
        <taxon>Flavobacteriales</taxon>
        <taxon>Flavobacteriaceae</taxon>
        <taxon>Ulvibacter</taxon>
    </lineage>
</organism>
<name>A0A1G7D6L1_9FLAO</name>
<keyword evidence="4" id="KW-1185">Reference proteome</keyword>
<protein>
    <submittedName>
        <fullName evidence="3">Protein CcmA, bactofilin family</fullName>
    </submittedName>
</protein>